<keyword evidence="3" id="KW-0732">Signal</keyword>
<dbReference type="Proteomes" id="UP000195080">
    <property type="component" value="Chromosome"/>
</dbReference>
<feature type="region of interest" description="Disordered" evidence="2">
    <location>
        <begin position="218"/>
        <end position="253"/>
    </location>
</feature>
<accession>A0ABZ2T965</accession>
<dbReference type="PROSITE" id="PS51257">
    <property type="entry name" value="PROKAR_LIPOPROTEIN"/>
    <property type="match status" value="1"/>
</dbReference>
<name>A0ABZ2T965_9ENTE</name>
<organism evidence="4 5">
    <name type="scientific">Candidatus Enterococcus lemimoniae</name>
    <dbReference type="NCBI Taxonomy" id="1834167"/>
    <lineage>
        <taxon>Bacteria</taxon>
        <taxon>Bacillati</taxon>
        <taxon>Bacillota</taxon>
        <taxon>Bacilli</taxon>
        <taxon>Lactobacillales</taxon>
        <taxon>Enterococcaceae</taxon>
        <taxon>Enterococcus</taxon>
    </lineage>
</organism>
<proteinExistence type="predicted"/>
<feature type="compositionally biased region" description="Low complexity" evidence="2">
    <location>
        <begin position="218"/>
        <end position="230"/>
    </location>
</feature>
<feature type="coiled-coil region" evidence="1">
    <location>
        <begin position="158"/>
        <end position="210"/>
    </location>
</feature>
<dbReference type="RefSeq" id="WP_086353057.1">
    <property type="nucleotide sequence ID" value="NZ_CP147248.1"/>
</dbReference>
<keyword evidence="5" id="KW-1185">Reference proteome</keyword>
<keyword evidence="1" id="KW-0175">Coiled coil</keyword>
<dbReference type="EMBL" id="CP147248">
    <property type="protein sequence ID" value="WYJ86117.1"/>
    <property type="molecule type" value="Genomic_DNA"/>
</dbReference>
<feature type="signal peptide" evidence="3">
    <location>
        <begin position="1"/>
        <end position="28"/>
    </location>
</feature>
<evidence type="ECO:0008006" key="6">
    <source>
        <dbReference type="Google" id="ProtNLM"/>
    </source>
</evidence>
<reference evidence="5" key="1">
    <citation type="submission" date="2017-05" db="EMBL/GenBank/DDBJ databases">
        <title>The Genome Sequence of EEnterococcus faecalis 9F2_4866.</title>
        <authorList>
            <consortium name="The Broad Institute Genomics Platform"/>
            <consortium name="The Broad Institute Genomic Center for Infectious Diseases"/>
            <person name="Earl A."/>
            <person name="Manson A."/>
            <person name="Schwartman J."/>
            <person name="Gilmore M."/>
            <person name="Abouelleil A."/>
            <person name="Cao P."/>
            <person name="Chapman S."/>
            <person name="Cusick C."/>
            <person name="Shea T."/>
            <person name="Young S."/>
            <person name="Neafsey D."/>
            <person name="Nusbaum C."/>
            <person name="Birren B."/>
        </authorList>
    </citation>
    <scope>NUCLEOTIDE SEQUENCE [LARGE SCALE GENOMIC DNA]</scope>
    <source>
        <strain evidence="5">12C11_DIV0727</strain>
    </source>
</reference>
<evidence type="ECO:0000313" key="5">
    <source>
        <dbReference type="Proteomes" id="UP000195080"/>
    </source>
</evidence>
<evidence type="ECO:0000313" key="4">
    <source>
        <dbReference type="EMBL" id="WYJ86117.1"/>
    </source>
</evidence>
<gene>
    <name evidence="4" type="ORF">A5866_001195</name>
</gene>
<sequence length="265" mass="29754">MYFNKKRKFFFVLWTLLIGLVISGCSTSNQENKTVTSETTISESVKKEVKKINEKADEILSEKDNDKKLSDLKVFIEEVKDYSKVDKKEKDVTKAYNDSKNKIISELKKEDKKNLETIKVEALKTEKSELLSTKVGNLEELRDWMNKENGIIYSENETKELIREIDRLIEAYKDQLKKISIAEKAAAEQAAAEKAAAEQAAAEKAGAEQAAAEKAAVEQAAAEKAVAEQANSNSTGYTKDYRGRWHRPNGQYASKTEIAAAGLSW</sequence>
<feature type="chain" id="PRO_5045467658" description="Lipoprotein" evidence="3">
    <location>
        <begin position="29"/>
        <end position="265"/>
    </location>
</feature>
<evidence type="ECO:0000256" key="1">
    <source>
        <dbReference type="SAM" id="Coils"/>
    </source>
</evidence>
<evidence type="ECO:0000256" key="3">
    <source>
        <dbReference type="SAM" id="SignalP"/>
    </source>
</evidence>
<protein>
    <recommendedName>
        <fullName evidence="6">Lipoprotein</fullName>
    </recommendedName>
</protein>
<evidence type="ECO:0000256" key="2">
    <source>
        <dbReference type="SAM" id="MobiDB-lite"/>
    </source>
</evidence>